<name>A0AAV6WBJ5_9LAMI</name>
<comment type="caution">
    <text evidence="2">The sequence shown here is derived from an EMBL/GenBank/DDBJ whole genome shotgun (WGS) entry which is preliminary data.</text>
</comment>
<dbReference type="EMBL" id="WHWC01000018">
    <property type="protein sequence ID" value="KAG8365074.1"/>
    <property type="molecule type" value="Genomic_DNA"/>
</dbReference>
<dbReference type="Proteomes" id="UP000826271">
    <property type="component" value="Unassembled WGS sequence"/>
</dbReference>
<evidence type="ECO:0000313" key="3">
    <source>
        <dbReference type="Proteomes" id="UP000826271"/>
    </source>
</evidence>
<organism evidence="2 3">
    <name type="scientific">Buddleja alternifolia</name>
    <dbReference type="NCBI Taxonomy" id="168488"/>
    <lineage>
        <taxon>Eukaryota</taxon>
        <taxon>Viridiplantae</taxon>
        <taxon>Streptophyta</taxon>
        <taxon>Embryophyta</taxon>
        <taxon>Tracheophyta</taxon>
        <taxon>Spermatophyta</taxon>
        <taxon>Magnoliopsida</taxon>
        <taxon>eudicotyledons</taxon>
        <taxon>Gunneridae</taxon>
        <taxon>Pentapetalae</taxon>
        <taxon>asterids</taxon>
        <taxon>lamiids</taxon>
        <taxon>Lamiales</taxon>
        <taxon>Scrophulariaceae</taxon>
        <taxon>Buddlejeae</taxon>
        <taxon>Buddleja</taxon>
    </lineage>
</organism>
<dbReference type="PANTHER" id="PTHR38400">
    <property type="entry name" value="OS02G0317800 PROTEIN"/>
    <property type="match status" value="1"/>
</dbReference>
<feature type="chain" id="PRO_5043507403" evidence="1">
    <location>
        <begin position="27"/>
        <end position="223"/>
    </location>
</feature>
<accession>A0AAV6WBJ5</accession>
<keyword evidence="1" id="KW-0732">Signal</keyword>
<sequence length="223" mass="24915">MASKWRAVLIVAVLLSIFSENGVVIAWMGEIHGRVVCDVCADSSIGPEDHHLKRKASLHAYAEMRKSSGQHVRNVVIENKVVLKRLPLNVAVFRNYTKLFILSDRFARIISSSEHLIAVSNVEDFTFCWTGAEVAVLCITKSGEVLNYQAFTNSNGVYTVAETMPESERWDACLARPISSFHNHCTHLGHGSSGVKFSYNHPSGYSHTVRPFVYRPATIPTYF</sequence>
<evidence type="ECO:0000256" key="1">
    <source>
        <dbReference type="SAM" id="SignalP"/>
    </source>
</evidence>
<evidence type="ECO:0000313" key="2">
    <source>
        <dbReference type="EMBL" id="KAG8365074.1"/>
    </source>
</evidence>
<keyword evidence="3" id="KW-1185">Reference proteome</keyword>
<dbReference type="AlphaFoldDB" id="A0AAV6WBJ5"/>
<protein>
    <submittedName>
        <fullName evidence="2">Uncharacterized protein</fullName>
    </submittedName>
</protein>
<reference evidence="2" key="1">
    <citation type="submission" date="2019-10" db="EMBL/GenBank/DDBJ databases">
        <authorList>
            <person name="Zhang R."/>
            <person name="Pan Y."/>
            <person name="Wang J."/>
            <person name="Ma R."/>
            <person name="Yu S."/>
        </authorList>
    </citation>
    <scope>NUCLEOTIDE SEQUENCE</scope>
    <source>
        <strain evidence="2">LA-IB0</strain>
        <tissue evidence="2">Leaf</tissue>
    </source>
</reference>
<gene>
    <name evidence="2" type="ORF">BUALT_Bualt18G0066300</name>
</gene>
<feature type="signal peptide" evidence="1">
    <location>
        <begin position="1"/>
        <end position="26"/>
    </location>
</feature>
<proteinExistence type="predicted"/>